<dbReference type="SMART" id="SM00456">
    <property type="entry name" value="WW"/>
    <property type="match status" value="3"/>
</dbReference>
<dbReference type="CDD" id="cd00201">
    <property type="entry name" value="WW"/>
    <property type="match status" value="2"/>
</dbReference>
<dbReference type="SUPFAM" id="SSF51045">
    <property type="entry name" value="WW domain"/>
    <property type="match status" value="2"/>
</dbReference>
<dbReference type="PROSITE" id="PS50020">
    <property type="entry name" value="WW_DOMAIN_2"/>
    <property type="match status" value="2"/>
</dbReference>
<feature type="region of interest" description="Disordered" evidence="1">
    <location>
        <begin position="1"/>
        <end position="135"/>
    </location>
</feature>
<feature type="region of interest" description="Disordered" evidence="1">
    <location>
        <begin position="1200"/>
        <end position="1221"/>
    </location>
</feature>
<feature type="compositionally biased region" description="Basic residues" evidence="1">
    <location>
        <begin position="35"/>
        <end position="55"/>
    </location>
</feature>
<feature type="domain" description="WW" evidence="2">
    <location>
        <begin position="565"/>
        <end position="593"/>
    </location>
</feature>
<feature type="compositionally biased region" description="Polar residues" evidence="1">
    <location>
        <begin position="825"/>
        <end position="848"/>
    </location>
</feature>
<feature type="compositionally biased region" description="Low complexity" evidence="1">
    <location>
        <begin position="341"/>
        <end position="402"/>
    </location>
</feature>
<dbReference type="Gene3D" id="2.20.70.10">
    <property type="match status" value="2"/>
</dbReference>
<feature type="compositionally biased region" description="Polar residues" evidence="1">
    <location>
        <begin position="636"/>
        <end position="661"/>
    </location>
</feature>
<feature type="region of interest" description="Disordered" evidence="1">
    <location>
        <begin position="1097"/>
        <end position="1123"/>
    </location>
</feature>
<feature type="region of interest" description="Disordered" evidence="1">
    <location>
        <begin position="687"/>
        <end position="712"/>
    </location>
</feature>
<feature type="compositionally biased region" description="Basic and acidic residues" evidence="1">
    <location>
        <begin position="1"/>
        <end position="17"/>
    </location>
</feature>
<feature type="compositionally biased region" description="Acidic residues" evidence="1">
    <location>
        <begin position="1064"/>
        <end position="1081"/>
    </location>
</feature>
<feature type="domain" description="WW" evidence="2">
    <location>
        <begin position="486"/>
        <end position="514"/>
    </location>
</feature>
<feature type="compositionally biased region" description="Low complexity" evidence="1">
    <location>
        <begin position="100"/>
        <end position="111"/>
    </location>
</feature>
<dbReference type="AlphaFoldDB" id="A0A7S3QF51"/>
<proteinExistence type="predicted"/>
<feature type="compositionally biased region" description="Polar residues" evidence="1">
    <location>
        <begin position="700"/>
        <end position="712"/>
    </location>
</feature>
<feature type="compositionally biased region" description="Basic and acidic residues" evidence="1">
    <location>
        <begin position="1097"/>
        <end position="1122"/>
    </location>
</feature>
<dbReference type="EMBL" id="HBIO01025750">
    <property type="protein sequence ID" value="CAE0474889.1"/>
    <property type="molecule type" value="Transcribed_RNA"/>
</dbReference>
<feature type="compositionally biased region" description="Low complexity" evidence="1">
    <location>
        <begin position="874"/>
        <end position="886"/>
    </location>
</feature>
<reference evidence="3" key="1">
    <citation type="submission" date="2021-01" db="EMBL/GenBank/DDBJ databases">
        <authorList>
            <person name="Corre E."/>
            <person name="Pelletier E."/>
            <person name="Niang G."/>
            <person name="Scheremetjew M."/>
            <person name="Finn R."/>
            <person name="Kale V."/>
            <person name="Holt S."/>
            <person name="Cochrane G."/>
            <person name="Meng A."/>
            <person name="Brown T."/>
            <person name="Cohen L."/>
        </authorList>
    </citation>
    <scope>NUCLEOTIDE SEQUENCE</scope>
    <source>
        <strain evidence="3">MM31A-1</strain>
    </source>
</reference>
<feature type="compositionally biased region" description="Gly residues" evidence="1">
    <location>
        <begin position="609"/>
        <end position="618"/>
    </location>
</feature>
<gene>
    <name evidence="3" type="ORF">CDEB00056_LOCUS19742</name>
</gene>
<sequence length="1221" mass="131738">MKTSEMKSIRAFKKQDGIDGELPSPSPSPLPTKPTKSKSLKKSVKSVFRRSKKENRHNNNNNNKSNGGTTRTPPVTPSPTKHNSSDSGSGSGSGSGLKVQIITSQSTSPTTLPAGHAQVDTHTRPGLDCTYSQHSDLTGSEGGSICATASEDSTQNLLQTVLGMGCDMDFSMSNMSSPLNGIMEGLSTIPEDKKAEWGTAPNMTFSDCDGDGDGSYDSYGYENDRAGGGGASGGEGEGYNDFEVVLQEEEEPVFCMPCRSTEDIHIKYQNQVERNVGAYSGSKYNMNMSNVTNVILQEESFEEEEQANGKANGHGHGQANGQNGGVPLARMDVSNAITETSAKSGRSGLSGRSGKSNKSGKSKGSASASSKGSKASSNSKDSGDNNIDGTTSTGSGMSSMQKSKSKRFKKSISKSLFLSKFHRKKSSTKDANGKSIYKLALQPRLPPRSGSGSANTAASASNANGTSAGGAGASGSVSVRQKRPRWKCVHDPKSNRVYYYHTHTRQVTWSRPPGFIEWRMAYKKTASNANKNKNAAIVGGEANRFFYNVLTKETCWEMPEGFIQWKEVLDGNSGKVYYYNVLNKETTWTRPKVVIMNVNGEKVEYNENKGGGSGGMGKIEGEKGDQPLLPDVTKEAGSSTPTRGRSTQSQSGTNSVCSDNDASPVKASKSKPKAVILGERSDYDFGASGAVSSKKDSKAVPTSSGTNMAMKSNTNMDNHCKLAKLLSDYCPDQTENNAQLLRLVQEQDIYTPILKAIETLVEDTPFDELRLAIFNYVKSTLVEMGEEPYDERKTSRSSKRLGMGKGMGMGMNMGKLKGKGKENSKSQSRPPVTNSPSRLNHLSRVNTYGSSSGSTPSIAPSTGYSFHSRDMSHITGTSNSTNRINNRSNRIIASKASTIRAIDALGGSGDGAVSKSAFRAVSKSGIGGGGSASSPNKLNQDQIHGRSSAHQGGNADYVMKKGTSDCYSRSYNMLVENSCDELMTDTDGEASQDIQVVLDMQMMKEKEEGIKVRREQHNANVQSEIKQKQRQVIMDQQEVHSSDSSSLHLPSVNADTIESAYAGDYDDETDNHTWEEEEDDVSALSDSFSPLMTKRYAKEKDRRMASQREQGMSRDERSEKKVATKIASAREIVAKIAASTKITSANTNTNLGGRETTPTSLYTSLKHHSHRESSESEVVYEELPRATATVRVHAAATLRSHRDDYSVSSWDDETVTTNESH</sequence>
<feature type="compositionally biased region" description="Gly residues" evidence="1">
    <location>
        <begin position="312"/>
        <end position="324"/>
    </location>
</feature>
<evidence type="ECO:0000313" key="3">
    <source>
        <dbReference type="EMBL" id="CAE0474889.1"/>
    </source>
</evidence>
<accession>A0A7S3QF51</accession>
<protein>
    <recommendedName>
        <fullName evidence="2">WW domain-containing protein</fullName>
    </recommendedName>
</protein>
<feature type="compositionally biased region" description="Low complexity" evidence="1">
    <location>
        <begin position="449"/>
        <end position="466"/>
    </location>
</feature>
<name>A0A7S3QF51_9STRA</name>
<dbReference type="InterPro" id="IPR036020">
    <property type="entry name" value="WW_dom_sf"/>
</dbReference>
<feature type="region of interest" description="Disordered" evidence="1">
    <location>
        <begin position="786"/>
        <end position="886"/>
    </location>
</feature>
<feature type="region of interest" description="Disordered" evidence="1">
    <location>
        <begin position="443"/>
        <end position="485"/>
    </location>
</feature>
<dbReference type="InterPro" id="IPR001202">
    <property type="entry name" value="WW_dom"/>
</dbReference>
<evidence type="ECO:0000259" key="2">
    <source>
        <dbReference type="PROSITE" id="PS50020"/>
    </source>
</evidence>
<feature type="region of interest" description="Disordered" evidence="1">
    <location>
        <begin position="1063"/>
        <end position="1083"/>
    </location>
</feature>
<evidence type="ECO:0000256" key="1">
    <source>
        <dbReference type="SAM" id="MobiDB-lite"/>
    </source>
</evidence>
<feature type="compositionally biased region" description="Low complexity" evidence="1">
    <location>
        <begin position="849"/>
        <end position="863"/>
    </location>
</feature>
<dbReference type="PROSITE" id="PS01159">
    <property type="entry name" value="WW_DOMAIN_1"/>
    <property type="match status" value="1"/>
</dbReference>
<feature type="compositionally biased region" description="Low complexity" evidence="1">
    <location>
        <begin position="58"/>
        <end position="73"/>
    </location>
</feature>
<dbReference type="Pfam" id="PF00397">
    <property type="entry name" value="WW"/>
    <property type="match status" value="2"/>
</dbReference>
<organism evidence="3">
    <name type="scientific">Chaetoceros debilis</name>
    <dbReference type="NCBI Taxonomy" id="122233"/>
    <lineage>
        <taxon>Eukaryota</taxon>
        <taxon>Sar</taxon>
        <taxon>Stramenopiles</taxon>
        <taxon>Ochrophyta</taxon>
        <taxon>Bacillariophyta</taxon>
        <taxon>Coscinodiscophyceae</taxon>
        <taxon>Chaetocerotophycidae</taxon>
        <taxon>Chaetocerotales</taxon>
        <taxon>Chaetocerotaceae</taxon>
        <taxon>Chaetoceros</taxon>
    </lineage>
</organism>
<feature type="region of interest" description="Disordered" evidence="1">
    <location>
        <begin position="925"/>
        <end position="956"/>
    </location>
</feature>
<feature type="region of interest" description="Disordered" evidence="1">
    <location>
        <begin position="604"/>
        <end position="673"/>
    </location>
</feature>
<feature type="region of interest" description="Disordered" evidence="1">
    <location>
        <begin position="301"/>
        <end position="408"/>
    </location>
</feature>